<dbReference type="InterPro" id="IPR000326">
    <property type="entry name" value="PAP2/HPO"/>
</dbReference>
<accession>A0ABS1L165</accession>
<organism evidence="2 3">
    <name type="scientific">Chryseolinea lacunae</name>
    <dbReference type="NCBI Taxonomy" id="2801331"/>
    <lineage>
        <taxon>Bacteria</taxon>
        <taxon>Pseudomonadati</taxon>
        <taxon>Bacteroidota</taxon>
        <taxon>Cytophagia</taxon>
        <taxon>Cytophagales</taxon>
        <taxon>Fulvivirgaceae</taxon>
        <taxon>Chryseolinea</taxon>
    </lineage>
</organism>
<sequence length="320" mass="36030">MKLHLRTPLRYQGIFALLFILFSQHASLAQSYDSLLYSADSSKTYKATVVPYKDQLMIYKTPKPFSFIWQVPKTIGWSAKDAFRKKALPAWGIIAATTLIFIPLDHHMQRGVQNFCDYTSISPDTEYKTLIGFKLGSKDVPVYQLPQNVNTAFYSIGEGFTSVAISGGLWVYGKIKRDRRSVSTASQILQVQFTVGVLTQAIKRITGRESPFMATSPTGVWRPLPGFKEFTNNTPKYDAFPSGHIATMMATVTVLADNYPEKRWIRPVGYTLMTLVGAAMVNNGVHWVSDYPLAIGIGYVCAKATVKMNRLVQYRPERRR</sequence>
<evidence type="ECO:0000313" key="3">
    <source>
        <dbReference type="Proteomes" id="UP000613030"/>
    </source>
</evidence>
<keyword evidence="3" id="KW-1185">Reference proteome</keyword>
<gene>
    <name evidence="2" type="ORF">JI741_28765</name>
</gene>
<dbReference type="Gene3D" id="1.20.144.10">
    <property type="entry name" value="Phosphatidic acid phosphatase type 2/haloperoxidase"/>
    <property type="match status" value="1"/>
</dbReference>
<dbReference type="SUPFAM" id="SSF48317">
    <property type="entry name" value="Acid phosphatase/Vanadium-dependent haloperoxidase"/>
    <property type="match status" value="1"/>
</dbReference>
<dbReference type="EMBL" id="JAERRB010000015">
    <property type="protein sequence ID" value="MBL0745257.1"/>
    <property type="molecule type" value="Genomic_DNA"/>
</dbReference>
<dbReference type="InterPro" id="IPR036938">
    <property type="entry name" value="PAP2/HPO_sf"/>
</dbReference>
<dbReference type="Pfam" id="PF01569">
    <property type="entry name" value="PAP2"/>
    <property type="match status" value="1"/>
</dbReference>
<protein>
    <submittedName>
        <fullName evidence="2">Phosphatase PAP2 family protein</fullName>
    </submittedName>
</protein>
<dbReference type="SMART" id="SM00014">
    <property type="entry name" value="acidPPc"/>
    <property type="match status" value="1"/>
</dbReference>
<comment type="caution">
    <text evidence="2">The sequence shown here is derived from an EMBL/GenBank/DDBJ whole genome shotgun (WGS) entry which is preliminary data.</text>
</comment>
<name>A0ABS1L165_9BACT</name>
<dbReference type="RefSeq" id="WP_202015600.1">
    <property type="nucleotide sequence ID" value="NZ_JAERRB010000015.1"/>
</dbReference>
<evidence type="ECO:0000313" key="2">
    <source>
        <dbReference type="EMBL" id="MBL0745257.1"/>
    </source>
</evidence>
<dbReference type="Proteomes" id="UP000613030">
    <property type="component" value="Unassembled WGS sequence"/>
</dbReference>
<reference evidence="2 3" key="1">
    <citation type="submission" date="2021-01" db="EMBL/GenBank/DDBJ databases">
        <title>Chryseolinea sp. Jin1 Genome sequencing and assembly.</title>
        <authorList>
            <person name="Kim I."/>
        </authorList>
    </citation>
    <scope>NUCLEOTIDE SEQUENCE [LARGE SCALE GENOMIC DNA]</scope>
    <source>
        <strain evidence="2 3">Jin1</strain>
    </source>
</reference>
<evidence type="ECO:0000259" key="1">
    <source>
        <dbReference type="SMART" id="SM00014"/>
    </source>
</evidence>
<proteinExistence type="predicted"/>
<feature type="domain" description="Phosphatidic acid phosphatase type 2/haloperoxidase" evidence="1">
    <location>
        <begin position="183"/>
        <end position="306"/>
    </location>
</feature>